<name>A0A4R9BY38_9MICO</name>
<reference evidence="5 6" key="1">
    <citation type="submission" date="2019-03" db="EMBL/GenBank/DDBJ databases">
        <title>Genomics of glacier-inhabiting Cryobacterium strains.</title>
        <authorList>
            <person name="Liu Q."/>
            <person name="Xin Y.-H."/>
        </authorList>
    </citation>
    <scope>NUCLEOTIDE SEQUENCE [LARGE SCALE GENOMIC DNA]</scope>
    <source>
        <strain evidence="5 6">Sr59</strain>
    </source>
</reference>
<keyword evidence="1" id="KW-0805">Transcription regulation</keyword>
<gene>
    <name evidence="5" type="ORF">E3T61_03245</name>
</gene>
<dbReference type="InterPro" id="IPR036388">
    <property type="entry name" value="WH-like_DNA-bd_sf"/>
</dbReference>
<dbReference type="Pfam" id="PF25873">
    <property type="entry name" value="WHD_MalT"/>
    <property type="match status" value="1"/>
</dbReference>
<dbReference type="OrthoDB" id="134985at2"/>
<evidence type="ECO:0000256" key="3">
    <source>
        <dbReference type="ARBA" id="ARBA00023163"/>
    </source>
</evidence>
<dbReference type="SMART" id="SM00421">
    <property type="entry name" value="HTH_LUXR"/>
    <property type="match status" value="1"/>
</dbReference>
<dbReference type="InterPro" id="IPR059106">
    <property type="entry name" value="WHD_MalT"/>
</dbReference>
<dbReference type="SUPFAM" id="SSF52540">
    <property type="entry name" value="P-loop containing nucleoside triphosphate hydrolases"/>
    <property type="match status" value="1"/>
</dbReference>
<dbReference type="EMBL" id="SOHM01000007">
    <property type="protein sequence ID" value="TFD94027.1"/>
    <property type="molecule type" value="Genomic_DNA"/>
</dbReference>
<dbReference type="GO" id="GO:0006355">
    <property type="term" value="P:regulation of DNA-templated transcription"/>
    <property type="evidence" value="ECO:0007669"/>
    <property type="project" value="InterPro"/>
</dbReference>
<evidence type="ECO:0000256" key="2">
    <source>
        <dbReference type="ARBA" id="ARBA00023125"/>
    </source>
</evidence>
<dbReference type="InterPro" id="IPR016032">
    <property type="entry name" value="Sig_transdc_resp-reg_C-effctor"/>
</dbReference>
<sequence>MAPPLSPVPPLPPATPLTSPLATTVAFGLPAGLAEEPAWYLHRPRLDSLLERLRGPDARILVIWDAAGSGKTTVMAGWARQLRADGQRADWFTGSDLDDARDADEIRQRLTLRSEIAAQPERTAHPELTAQTDLTGHRLRFVFVDDLHLAERPALNGHTNLTGILEALVDTPPGVRLVVAGRRRPVAGTAPMEAAGVLIECPDGALAFTLEETFELAALHRIDLSADDGAVLRHHTGGWATGLALALTWRRAEGAALDLRRFDGDNPAVADYLAAEVVAGLDSGDRAVLMQSALSEVVALELAVEVANRDDAGDVLERLARHTALITREPAAPGGPGYRYHPILLAYLQAEGRRQDAGATTARHLLASHWYAHRACGAAALEQSLPANDPDLVSELLERFGLGLVVSGATDLVRQALDHIDGRVASTATLCLRLLLEPPYAPARRRVHQLLAAADAAVQGASDQTRGTARSDQWAFVLEILHSFHAAERSEIESHLETLQAATSAPAREALAVDLLAATAEGRCLDKLGQPGPAEDILREVADSARLAEFNWLFLLASDLAATAAGHAGNWLHVAMLEGQMAATAPAAARTATLTQLAAGLPVDYATGRALLYAMIQRYEACEPVDPVTLAMLSTAAAIGADTGVSVPAEVLLLLGQLENVAHARQALDRLILLMREVGAEHPRALSLCCIPLIEVSGALDGRAEAQLVVRLIERALGEDSLESLVIRFLLVPPTRTGHPAEERLRAAALEERAAWRGSTIVSAWLALAHVAEVSGRHVESDARLLRALRLASRLGCERPFLALGGQGSGLIRGRIGRLGDLDDFARHILQCADELHAPARPSVQEHSRSSPTLTQRERELLRELPFHQSVAEIARKRNVSPNTVKTHLRNIYQKLEATNRTDAVAIAQDRGLL</sequence>
<accession>A0A4R9BY38</accession>
<dbReference type="Pfam" id="PF00196">
    <property type="entry name" value="GerE"/>
    <property type="match status" value="1"/>
</dbReference>
<evidence type="ECO:0000256" key="1">
    <source>
        <dbReference type="ARBA" id="ARBA00023015"/>
    </source>
</evidence>
<dbReference type="PRINTS" id="PR00038">
    <property type="entry name" value="HTHLUXR"/>
</dbReference>
<dbReference type="SUPFAM" id="SSF46894">
    <property type="entry name" value="C-terminal effector domain of the bipartite response regulators"/>
    <property type="match status" value="1"/>
</dbReference>
<keyword evidence="2" id="KW-0238">DNA-binding</keyword>
<dbReference type="Proteomes" id="UP000298468">
    <property type="component" value="Unassembled WGS sequence"/>
</dbReference>
<evidence type="ECO:0000313" key="5">
    <source>
        <dbReference type="EMBL" id="TFD94027.1"/>
    </source>
</evidence>
<comment type="caution">
    <text evidence="5">The sequence shown here is derived from an EMBL/GenBank/DDBJ whole genome shotgun (WGS) entry which is preliminary data.</text>
</comment>
<dbReference type="CDD" id="cd06170">
    <property type="entry name" value="LuxR_C_like"/>
    <property type="match status" value="1"/>
</dbReference>
<keyword evidence="6" id="KW-1185">Reference proteome</keyword>
<dbReference type="PROSITE" id="PS50043">
    <property type="entry name" value="HTH_LUXR_2"/>
    <property type="match status" value="1"/>
</dbReference>
<dbReference type="Gene3D" id="1.10.10.10">
    <property type="entry name" value="Winged helix-like DNA-binding domain superfamily/Winged helix DNA-binding domain"/>
    <property type="match status" value="1"/>
</dbReference>
<dbReference type="InterPro" id="IPR000792">
    <property type="entry name" value="Tscrpt_reg_LuxR_C"/>
</dbReference>
<dbReference type="RefSeq" id="WP_134639457.1">
    <property type="nucleotide sequence ID" value="NZ_SOHM01000007.1"/>
</dbReference>
<keyword evidence="3" id="KW-0804">Transcription</keyword>
<feature type="domain" description="HTH luxR-type" evidence="4">
    <location>
        <begin position="847"/>
        <end position="912"/>
    </location>
</feature>
<protein>
    <recommendedName>
        <fullName evidence="4">HTH luxR-type domain-containing protein</fullName>
    </recommendedName>
</protein>
<evidence type="ECO:0000313" key="6">
    <source>
        <dbReference type="Proteomes" id="UP000298468"/>
    </source>
</evidence>
<proteinExistence type="predicted"/>
<dbReference type="PANTHER" id="PTHR44688:SF16">
    <property type="entry name" value="DNA-BINDING TRANSCRIPTIONAL ACTIVATOR DEVR_DOSR"/>
    <property type="match status" value="1"/>
</dbReference>
<dbReference type="PANTHER" id="PTHR44688">
    <property type="entry name" value="DNA-BINDING TRANSCRIPTIONAL ACTIVATOR DEVR_DOSR"/>
    <property type="match status" value="1"/>
</dbReference>
<evidence type="ECO:0000259" key="4">
    <source>
        <dbReference type="PROSITE" id="PS50043"/>
    </source>
</evidence>
<organism evidence="5 6">
    <name type="scientific">Cryobacterium lactosi</name>
    <dbReference type="NCBI Taxonomy" id="1259202"/>
    <lineage>
        <taxon>Bacteria</taxon>
        <taxon>Bacillati</taxon>
        <taxon>Actinomycetota</taxon>
        <taxon>Actinomycetes</taxon>
        <taxon>Micrococcales</taxon>
        <taxon>Microbacteriaceae</taxon>
        <taxon>Cryobacterium</taxon>
    </lineage>
</organism>
<dbReference type="GO" id="GO:0003677">
    <property type="term" value="F:DNA binding"/>
    <property type="evidence" value="ECO:0007669"/>
    <property type="project" value="UniProtKB-KW"/>
</dbReference>
<dbReference type="InterPro" id="IPR027417">
    <property type="entry name" value="P-loop_NTPase"/>
</dbReference>
<dbReference type="AlphaFoldDB" id="A0A4R9BY38"/>